<dbReference type="InterPro" id="IPR026298">
    <property type="entry name" value="Bcl-2_fam"/>
</dbReference>
<proteinExistence type="inferred from homology"/>
<keyword evidence="12 21" id="KW-1133">Transmembrane helix</keyword>
<dbReference type="GO" id="GO:2001243">
    <property type="term" value="P:negative regulation of intrinsic apoptotic signaling pathway"/>
    <property type="evidence" value="ECO:0007669"/>
    <property type="project" value="Ensembl"/>
</dbReference>
<feature type="transmembrane region" description="Helical" evidence="21">
    <location>
        <begin position="166"/>
        <end position="188"/>
    </location>
</feature>
<dbReference type="GO" id="GO:0001836">
    <property type="term" value="P:release of cytochrome c from mitochondria"/>
    <property type="evidence" value="ECO:0007669"/>
    <property type="project" value="TreeGrafter"/>
</dbReference>
<keyword evidence="13" id="KW-0496">Mitochondrion</keyword>
<evidence type="ECO:0000313" key="23">
    <source>
        <dbReference type="Proteomes" id="UP000515126"/>
    </source>
</evidence>
<name>A0A6P5QGN8_MUSCR</name>
<keyword evidence="23" id="KW-1185">Reference proteome</keyword>
<evidence type="ECO:0000256" key="3">
    <source>
        <dbReference type="ARBA" id="ARBA00004173"/>
    </source>
</evidence>
<evidence type="ECO:0000256" key="5">
    <source>
        <dbReference type="ARBA" id="ARBA00004240"/>
    </source>
</evidence>
<dbReference type="PANTHER" id="PTHR11256:SF47">
    <property type="entry name" value="BCL-2-LIKE PROTEIN 10"/>
    <property type="match status" value="1"/>
</dbReference>
<evidence type="ECO:0000256" key="7">
    <source>
        <dbReference type="ARBA" id="ARBA00022490"/>
    </source>
</evidence>
<keyword evidence="16" id="KW-0539">Nucleus</keyword>
<dbReference type="Pfam" id="PF00452">
    <property type="entry name" value="Bcl-2"/>
    <property type="match status" value="1"/>
</dbReference>
<protein>
    <recommendedName>
        <fullName evidence="18">Bcl-2-like protein 10</fullName>
    </recommendedName>
    <alternativeName>
        <fullName evidence="19">Anti-apoptotic protein Boo</fullName>
    </alternativeName>
    <alternativeName>
        <fullName evidence="20">Apoptosis regulator Bcl-B</fullName>
    </alternativeName>
</protein>
<dbReference type="Gene3D" id="1.10.437.10">
    <property type="entry name" value="Blc2-like"/>
    <property type="match status" value="1"/>
</dbReference>
<dbReference type="GO" id="GO:0005741">
    <property type="term" value="C:mitochondrial outer membrane"/>
    <property type="evidence" value="ECO:0007669"/>
    <property type="project" value="TreeGrafter"/>
</dbReference>
<dbReference type="GO" id="GO:0005819">
    <property type="term" value="C:spindle"/>
    <property type="evidence" value="ECO:0007669"/>
    <property type="project" value="UniProtKB-SubCell"/>
</dbReference>
<gene>
    <name evidence="24" type="primary">Bcl2l10</name>
</gene>
<dbReference type="GO" id="GO:0043065">
    <property type="term" value="P:positive regulation of apoptotic process"/>
    <property type="evidence" value="ECO:0007669"/>
    <property type="project" value="Ensembl"/>
</dbReference>
<evidence type="ECO:0000256" key="15">
    <source>
        <dbReference type="ARBA" id="ARBA00023212"/>
    </source>
</evidence>
<evidence type="ECO:0000256" key="21">
    <source>
        <dbReference type="SAM" id="Phobius"/>
    </source>
</evidence>
<dbReference type="KEGG" id="mcal:110302506"/>
<dbReference type="GO" id="GO:0005783">
    <property type="term" value="C:endoplasmic reticulum"/>
    <property type="evidence" value="ECO:0007669"/>
    <property type="project" value="UniProtKB-SubCell"/>
</dbReference>
<evidence type="ECO:0000256" key="16">
    <source>
        <dbReference type="ARBA" id="ARBA00023242"/>
    </source>
</evidence>
<dbReference type="GO" id="GO:0031023">
    <property type="term" value="P:microtubule organizing center organization"/>
    <property type="evidence" value="ECO:0007669"/>
    <property type="project" value="Ensembl"/>
</dbReference>
<dbReference type="GeneID" id="110302506"/>
<evidence type="ECO:0000256" key="8">
    <source>
        <dbReference type="ARBA" id="ARBA00022692"/>
    </source>
</evidence>
<dbReference type="InterPro" id="IPR036834">
    <property type="entry name" value="Bcl-2-like_sf"/>
</dbReference>
<dbReference type="FunFam" id="1.10.437.10:FF:000014">
    <property type="entry name" value="Bcl-2-like protein 10"/>
    <property type="match status" value="1"/>
</dbReference>
<dbReference type="Proteomes" id="UP000515126">
    <property type="component" value="Chromosome 9"/>
</dbReference>
<reference evidence="24" key="1">
    <citation type="submission" date="2025-08" db="UniProtKB">
        <authorList>
            <consortium name="RefSeq"/>
        </authorList>
    </citation>
    <scope>IDENTIFICATION</scope>
</reference>
<keyword evidence="7" id="KW-0963">Cytoplasm</keyword>
<keyword evidence="15" id="KW-0206">Cytoskeleton</keyword>
<evidence type="ECO:0000259" key="22">
    <source>
        <dbReference type="SMART" id="SM00337"/>
    </source>
</evidence>
<evidence type="ECO:0000256" key="17">
    <source>
        <dbReference type="ARBA" id="ARBA00053352"/>
    </source>
</evidence>
<keyword evidence="8 21" id="KW-0812">Transmembrane</keyword>
<evidence type="ECO:0000313" key="24">
    <source>
        <dbReference type="RefSeq" id="XP_021028952.1"/>
    </source>
</evidence>
<evidence type="ECO:0000256" key="6">
    <source>
        <dbReference type="ARBA" id="ARBA00009458"/>
    </source>
</evidence>
<dbReference type="SUPFAM" id="SSF56854">
    <property type="entry name" value="Bcl-2 inhibitors of programmed cell death"/>
    <property type="match status" value="1"/>
</dbReference>
<evidence type="ECO:0000256" key="19">
    <source>
        <dbReference type="ARBA" id="ARBA00077411"/>
    </source>
</evidence>
<accession>A0A6P5QGN8</accession>
<keyword evidence="9" id="KW-0053">Apoptosis</keyword>
<dbReference type="CTD" id="10017"/>
<keyword evidence="10" id="KW-0256">Endoplasmic reticulum</keyword>
<keyword evidence="11" id="KW-0832">Ubl conjugation</keyword>
<dbReference type="InterPro" id="IPR046371">
    <property type="entry name" value="Bcl-2_BH1-3"/>
</dbReference>
<dbReference type="PROSITE" id="PS50062">
    <property type="entry name" value="BCL2_FAMILY"/>
    <property type="match status" value="1"/>
</dbReference>
<evidence type="ECO:0000256" key="14">
    <source>
        <dbReference type="ARBA" id="ARBA00023136"/>
    </source>
</evidence>
<keyword evidence="14 21" id="KW-0472">Membrane</keyword>
<comment type="function">
    <text evidence="17">Promotes cell survival by suppressing apoptosis induced by BAX but not BAK. Increases binding of AHCYL1/IRBIT to ITPR1. Reduces ITPR1-mediated calcium release from the endoplasmic reticulum cooperatively with AHCYL1/IRBIT under normal cellular conditions. Under apoptotic stress conditions, dissociates from ITPR1 and is displaced from mitochondria-associated endoplasmic reticulum membranes, leading to increased Ca(2+) transfer to mitochondria which promotes apoptosis. Required for the correct formation of the microtubule organizing center during oocyte cell division, potentially via regulation of protein abundance and localization of other microtubule organizing center components such as AURKA and TPX2.</text>
</comment>
<organism evidence="23 24">
    <name type="scientific">Mus caroli</name>
    <name type="common">Ryukyu mouse</name>
    <name type="synonym">Ricefield mouse</name>
    <dbReference type="NCBI Taxonomy" id="10089"/>
    <lineage>
        <taxon>Eukaryota</taxon>
        <taxon>Metazoa</taxon>
        <taxon>Chordata</taxon>
        <taxon>Craniata</taxon>
        <taxon>Vertebrata</taxon>
        <taxon>Euteleostomi</taxon>
        <taxon>Mammalia</taxon>
        <taxon>Eutheria</taxon>
        <taxon>Euarchontoglires</taxon>
        <taxon>Glires</taxon>
        <taxon>Rodentia</taxon>
        <taxon>Myomorpha</taxon>
        <taxon>Muroidea</taxon>
        <taxon>Muridae</taxon>
        <taxon>Murinae</taxon>
        <taxon>Mus</taxon>
        <taxon>Mus</taxon>
    </lineage>
</organism>
<comment type="subcellular location">
    <subcellularLocation>
        <location evidence="4">Cytoplasm</location>
        <location evidence="4">Cytoskeleton</location>
        <location evidence="4">Spindle</location>
    </subcellularLocation>
    <subcellularLocation>
        <location evidence="5">Endoplasmic reticulum</location>
    </subcellularLocation>
    <subcellularLocation>
        <location evidence="3">Mitochondrion</location>
    </subcellularLocation>
    <subcellularLocation>
        <location evidence="2">Nucleus membrane</location>
    </subcellularLocation>
</comment>
<evidence type="ECO:0000256" key="13">
    <source>
        <dbReference type="ARBA" id="ARBA00023128"/>
    </source>
</evidence>
<dbReference type="GO" id="GO:0008630">
    <property type="term" value="P:intrinsic apoptotic signaling pathway in response to DNA damage"/>
    <property type="evidence" value="ECO:0007669"/>
    <property type="project" value="TreeGrafter"/>
</dbReference>
<dbReference type="GO" id="GO:0042802">
    <property type="term" value="F:identical protein binding"/>
    <property type="evidence" value="ECO:0007669"/>
    <property type="project" value="Ensembl"/>
</dbReference>
<dbReference type="PANTHER" id="PTHR11256">
    <property type="entry name" value="BCL-2 RELATED"/>
    <property type="match status" value="1"/>
</dbReference>
<dbReference type="GO" id="GO:0051400">
    <property type="term" value="F:BH domain binding"/>
    <property type="evidence" value="ECO:0007669"/>
    <property type="project" value="TreeGrafter"/>
</dbReference>
<dbReference type="SMART" id="SM00337">
    <property type="entry name" value="BCL"/>
    <property type="match status" value="1"/>
</dbReference>
<evidence type="ECO:0000256" key="4">
    <source>
        <dbReference type="ARBA" id="ARBA00004186"/>
    </source>
</evidence>
<dbReference type="GO" id="GO:2001240">
    <property type="term" value="P:negative regulation of extrinsic apoptotic signaling pathway in absence of ligand"/>
    <property type="evidence" value="ECO:0007669"/>
    <property type="project" value="Ensembl"/>
</dbReference>
<dbReference type="AlphaFoldDB" id="A0A6P5QGN8"/>
<evidence type="ECO:0000256" key="12">
    <source>
        <dbReference type="ARBA" id="ARBA00022989"/>
    </source>
</evidence>
<evidence type="ECO:0000256" key="9">
    <source>
        <dbReference type="ARBA" id="ARBA00022703"/>
    </source>
</evidence>
<comment type="similarity">
    <text evidence="6">Belongs to the Bcl-2 family.</text>
</comment>
<evidence type="ECO:0000256" key="18">
    <source>
        <dbReference type="ARBA" id="ARBA00067191"/>
    </source>
</evidence>
<dbReference type="GO" id="GO:0031965">
    <property type="term" value="C:nuclear membrane"/>
    <property type="evidence" value="ECO:0007669"/>
    <property type="project" value="UniProtKB-SubCell"/>
</dbReference>
<evidence type="ECO:0000256" key="11">
    <source>
        <dbReference type="ARBA" id="ARBA00022843"/>
    </source>
</evidence>
<evidence type="ECO:0000256" key="1">
    <source>
        <dbReference type="ARBA" id="ARBA00001913"/>
    </source>
</evidence>
<evidence type="ECO:0000256" key="2">
    <source>
        <dbReference type="ARBA" id="ARBA00004126"/>
    </source>
</evidence>
<sequence length="191" mass="22219">MANSQDPLHERTRRLLSDYIFFCAREPGTPEPPPTSVEAALLRSVTRQIQQKHQDFFSSFPECPGNRLELVKQMADKLLSKDQDFNWSQLVMLLAFAGSLMNQGPYMAVKQRGELRNRLIVTRDCCLIVNFLYNLLMGRRHRSRLEALGGWDGFCRFFKNPVPLGFWRRLLIPAFLSGFFATAIFFIWKRL</sequence>
<dbReference type="InterPro" id="IPR002475">
    <property type="entry name" value="Bcl2-like"/>
</dbReference>
<comment type="cofactor">
    <cofactor evidence="1">
        <name>Ca(2+)</name>
        <dbReference type="ChEBI" id="CHEBI:29108"/>
    </cofactor>
</comment>
<evidence type="ECO:0000256" key="20">
    <source>
        <dbReference type="ARBA" id="ARBA00078307"/>
    </source>
</evidence>
<feature type="domain" description="Bcl-2 Bcl-2 homology region 1-3" evidence="22">
    <location>
        <begin position="42"/>
        <end position="151"/>
    </location>
</feature>
<evidence type="ECO:0000256" key="10">
    <source>
        <dbReference type="ARBA" id="ARBA00022824"/>
    </source>
</evidence>
<dbReference type="RefSeq" id="XP_021028952.1">
    <property type="nucleotide sequence ID" value="XM_021173293.1"/>
</dbReference>
<dbReference type="GO" id="GO:0097192">
    <property type="term" value="P:extrinsic apoptotic signaling pathway in absence of ligand"/>
    <property type="evidence" value="ECO:0007669"/>
    <property type="project" value="Ensembl"/>
</dbReference>